<keyword evidence="3" id="KW-1185">Reference proteome</keyword>
<reference evidence="2 3" key="1">
    <citation type="submission" date="2017-10" db="EMBL/GenBank/DDBJ databases">
        <authorList>
            <person name="Banno H."/>
            <person name="Chua N.-H."/>
        </authorList>
    </citation>
    <scope>NUCLEOTIDE SEQUENCE [LARGE SCALE GENOMIC DNA]</scope>
    <source>
        <strain evidence="2">Vibrio tapetis CECT4600</strain>
    </source>
</reference>
<evidence type="ECO:0000313" key="2">
    <source>
        <dbReference type="EMBL" id="SON53149.1"/>
    </source>
</evidence>
<evidence type="ECO:0000313" key="3">
    <source>
        <dbReference type="Proteomes" id="UP000235828"/>
    </source>
</evidence>
<dbReference type="PANTHER" id="PTHR43415:SF3">
    <property type="entry name" value="GNAT-FAMILY ACETYLTRANSFERASE"/>
    <property type="match status" value="1"/>
</dbReference>
<name>A0A2N8ZMQ5_9VIBR</name>
<keyword evidence="2" id="KW-0012">Acyltransferase</keyword>
<dbReference type="Proteomes" id="UP000235828">
    <property type="component" value="Chromosome B"/>
</dbReference>
<dbReference type="AlphaFoldDB" id="A0A2N8ZMQ5"/>
<keyword evidence="2" id="KW-0808">Transferase</keyword>
<dbReference type="KEGG" id="vta:B1538"/>
<dbReference type="PANTHER" id="PTHR43415">
    <property type="entry name" value="SPERMIDINE N(1)-ACETYLTRANSFERASE"/>
    <property type="match status" value="1"/>
</dbReference>
<dbReference type="EMBL" id="LT960612">
    <property type="protein sequence ID" value="SON53149.1"/>
    <property type="molecule type" value="Genomic_DNA"/>
</dbReference>
<dbReference type="OrthoDB" id="336415at2"/>
<dbReference type="CDD" id="cd04301">
    <property type="entry name" value="NAT_SF"/>
    <property type="match status" value="1"/>
</dbReference>
<dbReference type="InterPro" id="IPR000182">
    <property type="entry name" value="GNAT_dom"/>
</dbReference>
<dbReference type="RefSeq" id="WP_102525218.1">
    <property type="nucleotide sequence ID" value="NZ_LT960612.1"/>
</dbReference>
<dbReference type="PROSITE" id="PS51186">
    <property type="entry name" value="GNAT"/>
    <property type="match status" value="1"/>
</dbReference>
<gene>
    <name evidence="2" type="primary">yhhY</name>
    <name evidence="2" type="ORF">VTAP4600_B1538</name>
</gene>
<accession>A0A2N8ZMQ5</accession>
<organism evidence="2 3">
    <name type="scientific">Vibrio tapetis subsp. tapetis</name>
    <dbReference type="NCBI Taxonomy" id="1671868"/>
    <lineage>
        <taxon>Bacteria</taxon>
        <taxon>Pseudomonadati</taxon>
        <taxon>Pseudomonadota</taxon>
        <taxon>Gammaproteobacteria</taxon>
        <taxon>Vibrionales</taxon>
        <taxon>Vibrionaceae</taxon>
        <taxon>Vibrio</taxon>
    </lineage>
</organism>
<dbReference type="GO" id="GO:0016747">
    <property type="term" value="F:acyltransferase activity, transferring groups other than amino-acyl groups"/>
    <property type="evidence" value="ECO:0007669"/>
    <property type="project" value="InterPro"/>
</dbReference>
<dbReference type="Gene3D" id="3.40.630.30">
    <property type="match status" value="1"/>
</dbReference>
<dbReference type="Pfam" id="PF00583">
    <property type="entry name" value="Acetyltransf_1"/>
    <property type="match status" value="1"/>
</dbReference>
<proteinExistence type="predicted"/>
<dbReference type="EC" id="2.3.1.-" evidence="2"/>
<feature type="domain" description="N-acetyltransferase" evidence="1">
    <location>
        <begin position="4"/>
        <end position="164"/>
    </location>
</feature>
<dbReference type="InterPro" id="IPR016181">
    <property type="entry name" value="Acyl_CoA_acyltransferase"/>
</dbReference>
<dbReference type="SUPFAM" id="SSF55729">
    <property type="entry name" value="Acyl-CoA N-acyltransferases (Nat)"/>
    <property type="match status" value="1"/>
</dbReference>
<evidence type="ECO:0000259" key="1">
    <source>
        <dbReference type="PROSITE" id="PS51186"/>
    </source>
</evidence>
<sequence length="166" mass="18522">MSEITVRHSEPSDAIAIKEVYSGVMAYSGTLQLPFPANSNWEKRISNVPDNVYSFVAEIDGKVVGNLGVGICTNMRRRHVAEFGMGVKDEFQSQGVGSALLTALIELTDNWLNIRRLELTVFVDNESAMALYQKFGFEIEGESKDYAFRNGQYVDAYHMARIKAVS</sequence>
<protein>
    <submittedName>
        <fullName evidence="2">Uncharacterized N-acetyltransferase YhhY</fullName>
        <ecNumber evidence="2">2.3.1.-</ecNumber>
    </submittedName>
</protein>